<dbReference type="InterPro" id="IPR013786">
    <property type="entry name" value="AcylCoA_DH/ox_N"/>
</dbReference>
<dbReference type="Proteomes" id="UP000010988">
    <property type="component" value="Unassembled WGS sequence"/>
</dbReference>
<dbReference type="eggNOG" id="COG1960">
    <property type="taxonomic scope" value="Bacteria"/>
</dbReference>
<evidence type="ECO:0000256" key="1">
    <source>
        <dbReference type="ARBA" id="ARBA00023002"/>
    </source>
</evidence>
<comment type="caution">
    <text evidence="4">The sequence shown here is derived from an EMBL/GenBank/DDBJ whole genome shotgun (WGS) entry which is preliminary data.</text>
</comment>
<dbReference type="InterPro" id="IPR046373">
    <property type="entry name" value="Acyl-CoA_Oxase/DH_mid-dom_sf"/>
</dbReference>
<dbReference type="GO" id="GO:0050660">
    <property type="term" value="F:flavin adenine dinucleotide binding"/>
    <property type="evidence" value="ECO:0007669"/>
    <property type="project" value="InterPro"/>
</dbReference>
<evidence type="ECO:0000259" key="2">
    <source>
        <dbReference type="Pfam" id="PF02771"/>
    </source>
</evidence>
<dbReference type="Pfam" id="PF08028">
    <property type="entry name" value="Acyl-CoA_dh_2"/>
    <property type="match status" value="1"/>
</dbReference>
<gene>
    <name evidence="4" type="ORF">GOACH_01_01840</name>
</gene>
<proteinExistence type="predicted"/>
<reference evidence="4 5" key="1">
    <citation type="submission" date="2012-12" db="EMBL/GenBank/DDBJ databases">
        <title>Whole genome shotgun sequence of Gordonia aichiensis NBRC 108223.</title>
        <authorList>
            <person name="Isaki-Nakamura S."/>
            <person name="Hosoyama A."/>
            <person name="Tsuchikane K."/>
            <person name="Ando Y."/>
            <person name="Baba S."/>
            <person name="Ohji S."/>
            <person name="Hamada M."/>
            <person name="Tamura T."/>
            <person name="Yamazoe A."/>
            <person name="Yamazaki S."/>
            <person name="Fujita N."/>
        </authorList>
    </citation>
    <scope>NUCLEOTIDE SEQUENCE [LARGE SCALE GENOMIC DNA]</scope>
    <source>
        <strain evidence="4 5">NBRC 108223</strain>
    </source>
</reference>
<evidence type="ECO:0000313" key="4">
    <source>
        <dbReference type="EMBL" id="GAC46865.1"/>
    </source>
</evidence>
<dbReference type="Gene3D" id="1.10.540.10">
    <property type="entry name" value="Acyl-CoA dehydrogenase/oxidase, N-terminal domain"/>
    <property type="match status" value="1"/>
</dbReference>
<dbReference type="InterPro" id="IPR013107">
    <property type="entry name" value="Acyl-CoA_DH_C"/>
</dbReference>
<evidence type="ECO:0000313" key="5">
    <source>
        <dbReference type="Proteomes" id="UP000010988"/>
    </source>
</evidence>
<sequence length="415" mass="45615">MTVIDSTKTSVRKQIPTPEPGLTVDDFLERARGLRDRLREEQADTERRTRCSQEMHEEFIRLGFYRMLQPAALGGYELSIQDFLRVIVEVGRGCPSTAWCLCLGSAHVVNLAGLFDADVQAEVMGADGHFIAPSRVVPSVTATPVDGGWELNGLWDYCSGVPYSTHVFNAVMIMPTDGGRPHPGLALVPRDKYEIVDDWGTLIGLKGSGSNSVMVDHCVVDHGYVLDIDINAIRPDQTYGLELYGNPMYIGPIQPFFFAELLAVALGMTKAMFDEFAATMPVKKTMWPPMAVRAEDSFYRQWYGEATTLIDQAEACLLSVTAAYAQLCDESAATGRPITIAENQRLVSLAIQAGKVLTEAMDLMARVTGSSAMKDGTRTQRYWRDFTMYRSHVAQTIREATASGYAVAALAEANA</sequence>
<keyword evidence="5" id="KW-1185">Reference proteome</keyword>
<feature type="domain" description="Acyl-CoA dehydrogenase/oxidase N-terminal" evidence="2">
    <location>
        <begin position="35"/>
        <end position="107"/>
    </location>
</feature>
<keyword evidence="1" id="KW-0560">Oxidoreductase</keyword>
<feature type="domain" description="Acyl-CoA dehydrogenase C-terminal" evidence="3">
    <location>
        <begin position="263"/>
        <end position="394"/>
    </location>
</feature>
<dbReference type="InterPro" id="IPR037069">
    <property type="entry name" value="AcylCoA_DH/ox_N_sf"/>
</dbReference>
<evidence type="ECO:0000259" key="3">
    <source>
        <dbReference type="Pfam" id="PF08028"/>
    </source>
</evidence>
<dbReference type="InterPro" id="IPR009100">
    <property type="entry name" value="AcylCoA_DH/oxidase_NM_dom_sf"/>
</dbReference>
<dbReference type="EMBL" id="BANR01000001">
    <property type="protein sequence ID" value="GAC46865.1"/>
    <property type="molecule type" value="Genomic_DNA"/>
</dbReference>
<accession>L7KDA8</accession>
<organism evidence="4 5">
    <name type="scientific">Gordonia aichiensis NBRC 108223</name>
    <dbReference type="NCBI Taxonomy" id="1220583"/>
    <lineage>
        <taxon>Bacteria</taxon>
        <taxon>Bacillati</taxon>
        <taxon>Actinomycetota</taxon>
        <taxon>Actinomycetes</taxon>
        <taxon>Mycobacteriales</taxon>
        <taxon>Gordoniaceae</taxon>
        <taxon>Gordonia</taxon>
    </lineage>
</organism>
<protein>
    <submittedName>
        <fullName evidence="4">Putative hydroxylase</fullName>
    </submittedName>
</protein>
<dbReference type="PIRSF" id="PIRSF016578">
    <property type="entry name" value="HsaA"/>
    <property type="match status" value="1"/>
</dbReference>
<dbReference type="SUPFAM" id="SSF56645">
    <property type="entry name" value="Acyl-CoA dehydrogenase NM domain-like"/>
    <property type="match status" value="1"/>
</dbReference>
<dbReference type="Gene3D" id="2.40.110.10">
    <property type="entry name" value="Butyryl-CoA Dehydrogenase, subunit A, domain 2"/>
    <property type="match status" value="1"/>
</dbReference>
<dbReference type="RefSeq" id="WP_005169205.1">
    <property type="nucleotide sequence ID" value="NZ_BANR01000001.1"/>
</dbReference>
<dbReference type="SUPFAM" id="SSF47203">
    <property type="entry name" value="Acyl-CoA dehydrogenase C-terminal domain-like"/>
    <property type="match status" value="1"/>
</dbReference>
<dbReference type="AlphaFoldDB" id="L7KDA8"/>
<dbReference type="InterPro" id="IPR036250">
    <property type="entry name" value="AcylCo_DH-like_C"/>
</dbReference>
<dbReference type="GO" id="GO:0016627">
    <property type="term" value="F:oxidoreductase activity, acting on the CH-CH group of donors"/>
    <property type="evidence" value="ECO:0007669"/>
    <property type="project" value="InterPro"/>
</dbReference>
<dbReference type="Pfam" id="PF02771">
    <property type="entry name" value="Acyl-CoA_dh_N"/>
    <property type="match status" value="1"/>
</dbReference>
<name>L7KDA8_9ACTN</name>
<dbReference type="Gene3D" id="1.20.140.10">
    <property type="entry name" value="Butyryl-CoA Dehydrogenase, subunit A, domain 3"/>
    <property type="match status" value="1"/>
</dbReference>
<dbReference type="STRING" id="1220583.GOACH_01_01840"/>